<protein>
    <submittedName>
        <fullName evidence="1">Uncharacterized protein</fullName>
    </submittedName>
</protein>
<keyword evidence="2" id="KW-1185">Reference proteome</keyword>
<dbReference type="Proteomes" id="UP000587524">
    <property type="component" value="Unassembled WGS sequence"/>
</dbReference>
<reference evidence="1 2" key="1">
    <citation type="submission" date="2020-08" db="EMBL/GenBank/DDBJ databases">
        <title>Genomic Encyclopedia of Type Strains, Phase IV (KMG-IV): sequencing the most valuable type-strain genomes for metagenomic binning, comparative biology and taxonomic classification.</title>
        <authorList>
            <person name="Goeker M."/>
        </authorList>
    </citation>
    <scope>NUCLEOTIDE SEQUENCE [LARGE SCALE GENOMIC DNA]</scope>
    <source>
        <strain evidence="1 2">DSM 17455</strain>
    </source>
</reference>
<evidence type="ECO:0000313" key="1">
    <source>
        <dbReference type="EMBL" id="MBA9024327.1"/>
    </source>
</evidence>
<evidence type="ECO:0000313" key="2">
    <source>
        <dbReference type="Proteomes" id="UP000587524"/>
    </source>
</evidence>
<proteinExistence type="predicted"/>
<gene>
    <name evidence="1" type="ORF">HNQ97_006366</name>
</gene>
<accession>A0ABR6CIW7</accession>
<name>A0ABR6CIW7_9HYPH</name>
<sequence>MCLVVCDIAADARSTWQFVFDIDQPQLWVQRVPRDMLPYVPDRFTVDDFFSAPRANRLHKRARESLSILFCTAVLTRWKHNQVGPNLQTTPPIVGW</sequence>
<dbReference type="EMBL" id="JACJHZ010000055">
    <property type="protein sequence ID" value="MBA9024327.1"/>
    <property type="molecule type" value="Genomic_DNA"/>
</dbReference>
<comment type="caution">
    <text evidence="1">The sequence shown here is derived from an EMBL/GenBank/DDBJ whole genome shotgun (WGS) entry which is preliminary data.</text>
</comment>
<organism evidence="1 2">
    <name type="scientific">Aminobacter ciceronei</name>
    <dbReference type="NCBI Taxonomy" id="150723"/>
    <lineage>
        <taxon>Bacteria</taxon>
        <taxon>Pseudomonadati</taxon>
        <taxon>Pseudomonadota</taxon>
        <taxon>Alphaproteobacteria</taxon>
        <taxon>Hyphomicrobiales</taxon>
        <taxon>Phyllobacteriaceae</taxon>
        <taxon>Aminobacter</taxon>
    </lineage>
</organism>